<accession>A0ABU1WIT0</accession>
<protein>
    <recommendedName>
        <fullName evidence="4">Thiamine pyrophosphate-binding protein</fullName>
    </recommendedName>
</protein>
<feature type="transmembrane region" description="Helical" evidence="1">
    <location>
        <begin position="21"/>
        <end position="41"/>
    </location>
</feature>
<dbReference type="RefSeq" id="WP_310312016.1">
    <property type="nucleotide sequence ID" value="NZ_JAVDWU010000001.1"/>
</dbReference>
<name>A0ABU1WIT0_9BURK</name>
<organism evidence="2 3">
    <name type="scientific">Hydrogenophaga palleronii</name>
    <dbReference type="NCBI Taxonomy" id="65655"/>
    <lineage>
        <taxon>Bacteria</taxon>
        <taxon>Pseudomonadati</taxon>
        <taxon>Pseudomonadota</taxon>
        <taxon>Betaproteobacteria</taxon>
        <taxon>Burkholderiales</taxon>
        <taxon>Comamonadaceae</taxon>
        <taxon>Hydrogenophaga</taxon>
    </lineage>
</organism>
<evidence type="ECO:0000256" key="1">
    <source>
        <dbReference type="SAM" id="Phobius"/>
    </source>
</evidence>
<sequence>MNPSSAQRLPANLIRTWWYRWRFRLSALLLVIPVVTLTTYFDRLALFDGAKGLGEGEVEEVVVGPWSVRLAEWQVQEPFRDGEAGYIKVFSMALCEQCLSQVKAAYIRVGKPRSLRAAGGLFFGTPYLQQASVRIPDKAEADTDLWITLEGWDGTVHQAAVPLAQASPVTLAWMKKRGNAS</sequence>
<keyword evidence="3" id="KW-1185">Reference proteome</keyword>
<proteinExistence type="predicted"/>
<dbReference type="PIRSF" id="PIRSF029505">
    <property type="entry name" value="UCP029505"/>
    <property type="match status" value="1"/>
</dbReference>
<comment type="caution">
    <text evidence="2">The sequence shown here is derived from an EMBL/GenBank/DDBJ whole genome shotgun (WGS) entry which is preliminary data.</text>
</comment>
<keyword evidence="1" id="KW-1133">Transmembrane helix</keyword>
<reference evidence="2 3" key="1">
    <citation type="submission" date="2023-07" db="EMBL/GenBank/DDBJ databases">
        <title>Sorghum-associated microbial communities from plants grown in Nebraska, USA.</title>
        <authorList>
            <person name="Schachtman D."/>
        </authorList>
    </citation>
    <scope>NUCLEOTIDE SEQUENCE [LARGE SCALE GENOMIC DNA]</scope>
    <source>
        <strain evidence="2 3">4249</strain>
    </source>
</reference>
<dbReference type="InterPro" id="IPR016922">
    <property type="entry name" value="UCP029505"/>
</dbReference>
<dbReference type="Proteomes" id="UP001265700">
    <property type="component" value="Unassembled WGS sequence"/>
</dbReference>
<evidence type="ECO:0000313" key="3">
    <source>
        <dbReference type="Proteomes" id="UP001265700"/>
    </source>
</evidence>
<keyword evidence="1" id="KW-0472">Membrane</keyword>
<evidence type="ECO:0008006" key="4">
    <source>
        <dbReference type="Google" id="ProtNLM"/>
    </source>
</evidence>
<evidence type="ECO:0000313" key="2">
    <source>
        <dbReference type="EMBL" id="MDR7148959.1"/>
    </source>
</evidence>
<gene>
    <name evidence="2" type="ORF">J2W49_000887</name>
</gene>
<dbReference type="EMBL" id="JAVDWU010000001">
    <property type="protein sequence ID" value="MDR7148959.1"/>
    <property type="molecule type" value="Genomic_DNA"/>
</dbReference>
<keyword evidence="1" id="KW-0812">Transmembrane</keyword>